<dbReference type="EMBL" id="CP093366">
    <property type="protein sequence ID" value="UQS81994.1"/>
    <property type="molecule type" value="Genomic_DNA"/>
</dbReference>
<reference evidence="5" key="1">
    <citation type="journal article" date="2022" name="Int. J. Syst. Evol. Microbiol.">
        <title>Apilactobacillus apisilvae sp. nov., Nicolia spurrieriana gen. nov. sp. nov., Bombilactobacillus folatiphilus sp. nov. and Bombilactobacillus thymidiniphilus sp. nov., four new lactic acid bacterial isolates from stingless bees Tetragonula carbonaria and Austroplebeia australis.</title>
        <authorList>
            <person name="Oliphant S.A."/>
            <person name="Watson-Haigh N.S."/>
            <person name="Sumby K.M."/>
            <person name="Gardner J."/>
            <person name="Groom S."/>
            <person name="Jiranek V."/>
        </authorList>
    </citation>
    <scope>NUCLEOTIDE SEQUENCE</scope>
    <source>
        <strain evidence="5">SG4_D2</strain>
    </source>
</reference>
<dbReference type="InterPro" id="IPR036388">
    <property type="entry name" value="WH-like_DNA-bd_sf"/>
</dbReference>
<keyword evidence="1" id="KW-0805">Transcription regulation</keyword>
<dbReference type="Gene3D" id="1.10.10.10">
    <property type="entry name" value="Winged helix-like DNA-binding domain superfamily/Winged helix DNA-binding domain"/>
    <property type="match status" value="1"/>
</dbReference>
<evidence type="ECO:0000256" key="2">
    <source>
        <dbReference type="ARBA" id="ARBA00023125"/>
    </source>
</evidence>
<evidence type="ECO:0000256" key="3">
    <source>
        <dbReference type="ARBA" id="ARBA00023163"/>
    </source>
</evidence>
<dbReference type="PANTHER" id="PTHR42756:SF1">
    <property type="entry name" value="TRANSCRIPTIONAL REPRESSOR OF EMRAB OPERON"/>
    <property type="match status" value="1"/>
</dbReference>
<keyword evidence="2" id="KW-0238">DNA-binding</keyword>
<protein>
    <submittedName>
        <fullName evidence="5">MarR family winged helix-turn-helix transcriptional regulator</fullName>
    </submittedName>
</protein>
<accession>A0ABY4P8H0</accession>
<dbReference type="InterPro" id="IPR000835">
    <property type="entry name" value="HTH_MarR-typ"/>
</dbReference>
<dbReference type="Proteomes" id="UP000831495">
    <property type="component" value="Chromosome"/>
</dbReference>
<sequence>MDEQIELLRFLLKSCEREGLANFNNLLKELKITANQAEVLTVLDTYGPMSIKDLGQLLICERQSPSRLVSSVINKGLAQTIPYQKDKRVNLVQLSSAGQQLVPILRQKNAEFNASIQQRIQNPEQITELIKILSSYLKNTESYTKLTRRFENLEN</sequence>
<gene>
    <name evidence="5" type="ORF">MOO45_07335</name>
</gene>
<evidence type="ECO:0000313" key="6">
    <source>
        <dbReference type="Proteomes" id="UP000831495"/>
    </source>
</evidence>
<dbReference type="Pfam" id="PF13463">
    <property type="entry name" value="HTH_27"/>
    <property type="match status" value="1"/>
</dbReference>
<dbReference type="InterPro" id="IPR036390">
    <property type="entry name" value="WH_DNA-bd_sf"/>
</dbReference>
<dbReference type="SMART" id="SM00347">
    <property type="entry name" value="HTH_MARR"/>
    <property type="match status" value="1"/>
</dbReference>
<evidence type="ECO:0000259" key="4">
    <source>
        <dbReference type="PROSITE" id="PS50995"/>
    </source>
</evidence>
<dbReference type="SUPFAM" id="SSF46785">
    <property type="entry name" value="Winged helix' DNA-binding domain"/>
    <property type="match status" value="1"/>
</dbReference>
<proteinExistence type="predicted"/>
<evidence type="ECO:0000313" key="5">
    <source>
        <dbReference type="EMBL" id="UQS81994.1"/>
    </source>
</evidence>
<organism evidence="5 6">
    <name type="scientific">Bombilactobacillus folatiphilus</name>
    <dbReference type="NCBI Taxonomy" id="2923362"/>
    <lineage>
        <taxon>Bacteria</taxon>
        <taxon>Bacillati</taxon>
        <taxon>Bacillota</taxon>
        <taxon>Bacilli</taxon>
        <taxon>Lactobacillales</taxon>
        <taxon>Lactobacillaceae</taxon>
        <taxon>Bombilactobacillus</taxon>
    </lineage>
</organism>
<feature type="domain" description="HTH marR-type" evidence="4">
    <location>
        <begin position="4"/>
        <end position="138"/>
    </location>
</feature>
<dbReference type="PROSITE" id="PS50995">
    <property type="entry name" value="HTH_MARR_2"/>
    <property type="match status" value="1"/>
</dbReference>
<keyword evidence="6" id="KW-1185">Reference proteome</keyword>
<dbReference type="RefSeq" id="WP_249514262.1">
    <property type="nucleotide sequence ID" value="NZ_CP093366.1"/>
</dbReference>
<name>A0ABY4P8H0_9LACO</name>
<keyword evidence="3" id="KW-0804">Transcription</keyword>
<dbReference type="PANTHER" id="PTHR42756">
    <property type="entry name" value="TRANSCRIPTIONAL REGULATOR, MARR"/>
    <property type="match status" value="1"/>
</dbReference>
<evidence type="ECO:0000256" key="1">
    <source>
        <dbReference type="ARBA" id="ARBA00023015"/>
    </source>
</evidence>